<accession>A0ABN8YYG2</accession>
<sequence length="136" mass="14961">MILGRLLSPSPRAAEPSPHFCPNLPLKTVLSASDSLSAHVFLRLRPVLSFLPEDVSRHGHLLPDLQKCEFIPSSVLPQYLENSHPAQTSLGMISGTGYRTTQCPCPSPPEPLELDPIELTVRLMQLHGDACQVFAW</sequence>
<proteinExistence type="predicted"/>
<protein>
    <submittedName>
        <fullName evidence="1">Uncharacterized protein</fullName>
    </submittedName>
</protein>
<organism evidence="1 2">
    <name type="scientific">Rangifer tarandus platyrhynchus</name>
    <name type="common">Svalbard reindeer</name>
    <dbReference type="NCBI Taxonomy" id="3082113"/>
    <lineage>
        <taxon>Eukaryota</taxon>
        <taxon>Metazoa</taxon>
        <taxon>Chordata</taxon>
        <taxon>Craniata</taxon>
        <taxon>Vertebrata</taxon>
        <taxon>Euteleostomi</taxon>
        <taxon>Mammalia</taxon>
        <taxon>Eutheria</taxon>
        <taxon>Laurasiatheria</taxon>
        <taxon>Artiodactyla</taxon>
        <taxon>Ruminantia</taxon>
        <taxon>Pecora</taxon>
        <taxon>Cervidae</taxon>
        <taxon>Odocoileinae</taxon>
        <taxon>Rangifer</taxon>
    </lineage>
</organism>
<evidence type="ECO:0000313" key="2">
    <source>
        <dbReference type="Proteomes" id="UP001176941"/>
    </source>
</evidence>
<dbReference type="EMBL" id="OX459961">
    <property type="protein sequence ID" value="CAI9166564.1"/>
    <property type="molecule type" value="Genomic_DNA"/>
</dbReference>
<evidence type="ECO:0000313" key="1">
    <source>
        <dbReference type="EMBL" id="CAI9166564.1"/>
    </source>
</evidence>
<keyword evidence="2" id="KW-1185">Reference proteome</keyword>
<reference evidence="1" key="1">
    <citation type="submission" date="2023-04" db="EMBL/GenBank/DDBJ databases">
        <authorList>
            <consortium name="ELIXIR-Norway"/>
        </authorList>
    </citation>
    <scope>NUCLEOTIDE SEQUENCE [LARGE SCALE GENOMIC DNA]</scope>
</reference>
<dbReference type="Proteomes" id="UP001176941">
    <property type="component" value="Chromosome 25"/>
</dbReference>
<gene>
    <name evidence="1" type="ORF">MRATA1EN1_LOCUS15526</name>
</gene>
<name>A0ABN8YYG2_RANTA</name>